<dbReference type="Proteomes" id="UP001165296">
    <property type="component" value="Unassembled WGS sequence"/>
</dbReference>
<reference evidence="2" key="1">
    <citation type="submission" date="2021-10" db="EMBL/GenBank/DDBJ databases">
        <authorList>
            <person name="Dean J.D."/>
            <person name="Kim M.K."/>
            <person name="Newey C.N."/>
            <person name="Stoker T.S."/>
            <person name="Thompson D.W."/>
            <person name="Grose J.H."/>
        </authorList>
    </citation>
    <scope>NUCLEOTIDE SEQUENCE</scope>
    <source>
        <strain evidence="2">BT178</strain>
    </source>
</reference>
<dbReference type="RefSeq" id="WP_226179505.1">
    <property type="nucleotide sequence ID" value="NZ_JAJADR010000008.1"/>
</dbReference>
<dbReference type="EMBL" id="JAJADR010000008">
    <property type="protein sequence ID" value="MCB2410517.1"/>
    <property type="molecule type" value="Genomic_DNA"/>
</dbReference>
<keyword evidence="1" id="KW-1133">Transmembrane helix</keyword>
<sequence>MKKKQEREVKRGFWYYDSVLLQGVIVLAINYDYWYEIEKEDGFDMTGEVPELNDKGEMYLLVWTDAEFGKTQRHSVGTLELESTVALAEKVVNQPIEWI</sequence>
<organism evidence="2 3">
    <name type="scientific">Hymenobacter lucidus</name>
    <dbReference type="NCBI Taxonomy" id="2880930"/>
    <lineage>
        <taxon>Bacteria</taxon>
        <taxon>Pseudomonadati</taxon>
        <taxon>Bacteroidota</taxon>
        <taxon>Cytophagia</taxon>
        <taxon>Cytophagales</taxon>
        <taxon>Hymenobacteraceae</taxon>
        <taxon>Hymenobacter</taxon>
    </lineage>
</organism>
<evidence type="ECO:0008006" key="4">
    <source>
        <dbReference type="Google" id="ProtNLM"/>
    </source>
</evidence>
<proteinExistence type="predicted"/>
<evidence type="ECO:0000256" key="1">
    <source>
        <dbReference type="SAM" id="Phobius"/>
    </source>
</evidence>
<keyword evidence="1" id="KW-0812">Transmembrane</keyword>
<protein>
    <recommendedName>
        <fullName evidence="4">Immunity protein 45 domain-containing protein</fullName>
    </recommendedName>
</protein>
<keyword evidence="3" id="KW-1185">Reference proteome</keyword>
<evidence type="ECO:0000313" key="3">
    <source>
        <dbReference type="Proteomes" id="UP001165296"/>
    </source>
</evidence>
<name>A0ABS8AXK5_9BACT</name>
<feature type="transmembrane region" description="Helical" evidence="1">
    <location>
        <begin position="12"/>
        <end position="31"/>
    </location>
</feature>
<accession>A0ABS8AXK5</accession>
<gene>
    <name evidence="2" type="ORF">LGH74_21185</name>
</gene>
<keyword evidence="1" id="KW-0472">Membrane</keyword>
<comment type="caution">
    <text evidence="2">The sequence shown here is derived from an EMBL/GenBank/DDBJ whole genome shotgun (WGS) entry which is preliminary data.</text>
</comment>
<evidence type="ECO:0000313" key="2">
    <source>
        <dbReference type="EMBL" id="MCB2410517.1"/>
    </source>
</evidence>